<dbReference type="Pfam" id="PF00155">
    <property type="entry name" value="Aminotran_1_2"/>
    <property type="match status" value="1"/>
</dbReference>
<dbReference type="InterPro" id="IPR004839">
    <property type="entry name" value="Aminotransferase_I/II_large"/>
</dbReference>
<keyword evidence="2" id="KW-0663">Pyridoxal phosphate</keyword>
<reference evidence="8" key="1">
    <citation type="submission" date="2016-10" db="EMBL/GenBank/DDBJ databases">
        <authorList>
            <person name="Varghese N."/>
            <person name="Submissions S."/>
        </authorList>
    </citation>
    <scope>NUCLEOTIDE SEQUENCE [LARGE SCALE GENOMIC DNA]</scope>
    <source>
        <strain evidence="8">CGMCC 4.3516</strain>
    </source>
</reference>
<dbReference type="InterPro" id="IPR015421">
    <property type="entry name" value="PyrdxlP-dep_Trfase_major"/>
</dbReference>
<evidence type="ECO:0000256" key="4">
    <source>
        <dbReference type="ARBA" id="ARBA00023125"/>
    </source>
</evidence>
<organism evidence="7 8">
    <name type="scientific">Glycomyces harbinensis</name>
    <dbReference type="NCBI Taxonomy" id="58114"/>
    <lineage>
        <taxon>Bacteria</taxon>
        <taxon>Bacillati</taxon>
        <taxon>Actinomycetota</taxon>
        <taxon>Actinomycetes</taxon>
        <taxon>Glycomycetales</taxon>
        <taxon>Glycomycetaceae</taxon>
        <taxon>Glycomyces</taxon>
    </lineage>
</organism>
<dbReference type="Gene3D" id="3.40.640.10">
    <property type="entry name" value="Type I PLP-dependent aspartate aminotransferase-like (Major domain)"/>
    <property type="match status" value="1"/>
</dbReference>
<dbReference type="Gene3D" id="1.10.10.10">
    <property type="entry name" value="Winged helix-like DNA-binding domain superfamily/Winged helix DNA-binding domain"/>
    <property type="match status" value="1"/>
</dbReference>
<dbReference type="GO" id="GO:0003677">
    <property type="term" value="F:DNA binding"/>
    <property type="evidence" value="ECO:0007669"/>
    <property type="project" value="UniProtKB-KW"/>
</dbReference>
<dbReference type="PROSITE" id="PS50949">
    <property type="entry name" value="HTH_GNTR"/>
    <property type="match status" value="1"/>
</dbReference>
<evidence type="ECO:0000313" key="8">
    <source>
        <dbReference type="Proteomes" id="UP000198949"/>
    </source>
</evidence>
<dbReference type="CDD" id="cd07377">
    <property type="entry name" value="WHTH_GntR"/>
    <property type="match status" value="1"/>
</dbReference>
<dbReference type="Pfam" id="PF00392">
    <property type="entry name" value="GntR"/>
    <property type="match status" value="1"/>
</dbReference>
<dbReference type="STRING" id="58114.SAMN05216270_103400"/>
<proteinExistence type="inferred from homology"/>
<keyword evidence="7" id="KW-0808">Transferase</keyword>
<gene>
    <name evidence="7" type="ORF">SAMN05216270_103400</name>
</gene>
<dbReference type="InterPro" id="IPR000524">
    <property type="entry name" value="Tscrpt_reg_HTH_GntR"/>
</dbReference>
<evidence type="ECO:0000256" key="3">
    <source>
        <dbReference type="ARBA" id="ARBA00023015"/>
    </source>
</evidence>
<dbReference type="InterPro" id="IPR051446">
    <property type="entry name" value="HTH_trans_reg/aminotransferase"/>
</dbReference>
<evidence type="ECO:0000313" key="7">
    <source>
        <dbReference type="EMBL" id="SDD38351.1"/>
    </source>
</evidence>
<dbReference type="InterPro" id="IPR036390">
    <property type="entry name" value="WH_DNA-bd_sf"/>
</dbReference>
<keyword evidence="5" id="KW-0804">Transcription</keyword>
<accession>A0A1G6UAP2</accession>
<evidence type="ECO:0000259" key="6">
    <source>
        <dbReference type="PROSITE" id="PS50949"/>
    </source>
</evidence>
<dbReference type="AlphaFoldDB" id="A0A1G6UAP2"/>
<dbReference type="SMART" id="SM00345">
    <property type="entry name" value="HTH_GNTR"/>
    <property type="match status" value="1"/>
</dbReference>
<sequence>MEATGRPWPNGETPLIGREHTTLGIIRRPPTVAKGAVVDVVSTLGDWYADSGPLYQRLAGAVRRAVADGRLQPGTLLPAERRLAERLSIGRSTVIRAYDLLRDEAVLESRRGSGTWVAGAEPGDGGVRHDGLQRVAPSIGDDVVDLATASLPAPAELAAALRALGDGPLGDALLRPGYSHAGVAELREAIAAQFTADGLPTVPREILITTGAQQAMDLIVRHFTSRGDAVVMEDPSSAGALDLLSEAGCVVHTAPSVASGGAEPITEVLRRRAPQLVYLQVPLGPEGTMARGGDVVTLARRLPEEAIVVEDASLRDLAFDRDPPPYLAARAPADRVLTVGSMSKVYWGGLRVGWIRGAEKIIERLARTKARADLGTPVLSQHVSAWMLRRRDGVLAARLDQIRTSRDALAAALTELLPDFAWTPPDGGLTIWALMPHGTSEPFAELAHAHGVLVATGESLSPSGRNSDRLRLSYAPPPEVIREGVIRLARAWADFDRRTRTAAMKGPAP</sequence>
<name>A0A1G6UAP2_9ACTN</name>
<keyword evidence="7" id="KW-0032">Aminotransferase</keyword>
<dbReference type="PANTHER" id="PTHR46577:SF1">
    <property type="entry name" value="HTH-TYPE TRANSCRIPTIONAL REGULATORY PROTEIN GABR"/>
    <property type="match status" value="1"/>
</dbReference>
<dbReference type="GO" id="GO:0008483">
    <property type="term" value="F:transaminase activity"/>
    <property type="evidence" value="ECO:0007669"/>
    <property type="project" value="UniProtKB-KW"/>
</dbReference>
<keyword evidence="3" id="KW-0805">Transcription regulation</keyword>
<feature type="domain" description="HTH gntR-type" evidence="6">
    <location>
        <begin position="52"/>
        <end position="120"/>
    </location>
</feature>
<dbReference type="GO" id="GO:0030170">
    <property type="term" value="F:pyridoxal phosphate binding"/>
    <property type="evidence" value="ECO:0007669"/>
    <property type="project" value="InterPro"/>
</dbReference>
<protein>
    <submittedName>
        <fullName evidence="7">DNA-binding transcriptional regulator, MocR family, contains an aminotransferase domain</fullName>
    </submittedName>
</protein>
<dbReference type="InterPro" id="IPR015424">
    <property type="entry name" value="PyrdxlP-dep_Trfase"/>
</dbReference>
<evidence type="ECO:0000256" key="5">
    <source>
        <dbReference type="ARBA" id="ARBA00023163"/>
    </source>
</evidence>
<dbReference type="PANTHER" id="PTHR46577">
    <property type="entry name" value="HTH-TYPE TRANSCRIPTIONAL REGULATORY PROTEIN GABR"/>
    <property type="match status" value="1"/>
</dbReference>
<dbReference type="CDD" id="cd00609">
    <property type="entry name" value="AAT_like"/>
    <property type="match status" value="1"/>
</dbReference>
<dbReference type="Proteomes" id="UP000198949">
    <property type="component" value="Unassembled WGS sequence"/>
</dbReference>
<dbReference type="InterPro" id="IPR036388">
    <property type="entry name" value="WH-like_DNA-bd_sf"/>
</dbReference>
<dbReference type="SUPFAM" id="SSF46785">
    <property type="entry name" value="Winged helix' DNA-binding domain"/>
    <property type="match status" value="1"/>
</dbReference>
<comment type="similarity">
    <text evidence="1">In the C-terminal section; belongs to the class-I pyridoxal-phosphate-dependent aminotransferase family.</text>
</comment>
<dbReference type="RefSeq" id="WP_091031378.1">
    <property type="nucleotide sequence ID" value="NZ_JASCTJ010000003.1"/>
</dbReference>
<evidence type="ECO:0000256" key="2">
    <source>
        <dbReference type="ARBA" id="ARBA00022898"/>
    </source>
</evidence>
<keyword evidence="4 7" id="KW-0238">DNA-binding</keyword>
<dbReference type="EMBL" id="FNAD01000003">
    <property type="protein sequence ID" value="SDD38351.1"/>
    <property type="molecule type" value="Genomic_DNA"/>
</dbReference>
<keyword evidence="8" id="KW-1185">Reference proteome</keyword>
<dbReference type="OrthoDB" id="199743at2"/>
<dbReference type="GO" id="GO:0003700">
    <property type="term" value="F:DNA-binding transcription factor activity"/>
    <property type="evidence" value="ECO:0007669"/>
    <property type="project" value="InterPro"/>
</dbReference>
<dbReference type="SUPFAM" id="SSF53383">
    <property type="entry name" value="PLP-dependent transferases"/>
    <property type="match status" value="1"/>
</dbReference>
<evidence type="ECO:0000256" key="1">
    <source>
        <dbReference type="ARBA" id="ARBA00005384"/>
    </source>
</evidence>